<dbReference type="PANTHER" id="PTHR10961:SF15">
    <property type="entry name" value="FAD DEPENDENT OXIDOREDUCTASE DOMAIN-CONTAINING PROTEIN"/>
    <property type="match status" value="1"/>
</dbReference>
<keyword evidence="5" id="KW-0560">Oxidoreductase</keyword>
<evidence type="ECO:0000256" key="6">
    <source>
        <dbReference type="SAM" id="SignalP"/>
    </source>
</evidence>
<keyword evidence="9" id="KW-1185">Reference proteome</keyword>
<evidence type="ECO:0000313" key="9">
    <source>
        <dbReference type="Proteomes" id="UP000287144"/>
    </source>
</evidence>
<dbReference type="InterPro" id="IPR045170">
    <property type="entry name" value="MTOX"/>
</dbReference>
<comment type="similarity">
    <text evidence="2">Belongs to the MSOX/MTOX family.</text>
</comment>
<keyword evidence="6" id="KW-0732">Signal</keyword>
<evidence type="ECO:0000259" key="7">
    <source>
        <dbReference type="Pfam" id="PF01266"/>
    </source>
</evidence>
<feature type="chain" id="PRO_5019083841" description="FAD dependent oxidoreductase domain-containing protein" evidence="6">
    <location>
        <begin position="22"/>
        <end position="466"/>
    </location>
</feature>
<dbReference type="STRING" id="1325735.A0A428UJ53"/>
<feature type="signal peptide" evidence="6">
    <location>
        <begin position="1"/>
        <end position="21"/>
    </location>
</feature>
<sequence>MTSPVSSVIIVGAGVFGLSSALHLQQRGYQNIKIFDKQDYHASEYSPFNGGDSASSDSHKVIRSAYGDSAILQDLANRAIGKWKQWNKDSGQELFLNTGWARLTDIGRPQDVDIDTFKTMSEAGLGHTQAEADGWGGARLDQFQRRSRGLALDGVFDSNAGLANADLACKYALDLIEEGGAKTFFGDKGELSSLIRDDKDARRVVGIVTKDGERHFADLVIVAAGPFSPLIVPELKNFMTTTAGNFVFIKVPEHLQHRYRADVFPTWAWNYAGSSESGGLTGFPLDRNGILKISYRSLKWTNPLDTNSETPFSAPATAEEVEKRGPPLSPIAETKDFVRENLPDLVGAEITAVKMCWYADTVDLDFVIDRVPETEGLFGRHWRKFFMVSYLHKLETWHLQIIGFKFLPVLGEYVVDVLEGKENKYTQFWKWRTPTKEQKEKILQNTLSNERVWAKQKLATPEDLKW</sequence>
<dbReference type="EMBL" id="NKCK01000007">
    <property type="protein sequence ID" value="RSM14327.1"/>
    <property type="molecule type" value="Genomic_DNA"/>
</dbReference>
<comment type="caution">
    <text evidence="8">The sequence shown here is derived from an EMBL/GenBank/DDBJ whole genome shotgun (WGS) entry which is preliminary data.</text>
</comment>
<evidence type="ECO:0000256" key="4">
    <source>
        <dbReference type="ARBA" id="ARBA00022827"/>
    </source>
</evidence>
<dbReference type="PANTHER" id="PTHR10961">
    <property type="entry name" value="PEROXISOMAL SARCOSINE OXIDASE"/>
    <property type="match status" value="1"/>
</dbReference>
<keyword evidence="4" id="KW-0274">FAD</keyword>
<evidence type="ECO:0000256" key="1">
    <source>
        <dbReference type="ARBA" id="ARBA00001974"/>
    </source>
</evidence>
<feature type="domain" description="FAD dependent oxidoreductase" evidence="7">
    <location>
        <begin position="8"/>
        <end position="378"/>
    </location>
</feature>
<dbReference type="InterPro" id="IPR036188">
    <property type="entry name" value="FAD/NAD-bd_sf"/>
</dbReference>
<evidence type="ECO:0000313" key="8">
    <source>
        <dbReference type="EMBL" id="RSM14327.1"/>
    </source>
</evidence>
<dbReference type="GO" id="GO:0050660">
    <property type="term" value="F:flavin adenine dinucleotide binding"/>
    <property type="evidence" value="ECO:0007669"/>
    <property type="project" value="InterPro"/>
</dbReference>
<evidence type="ECO:0000256" key="5">
    <source>
        <dbReference type="ARBA" id="ARBA00023002"/>
    </source>
</evidence>
<dbReference type="Pfam" id="PF01266">
    <property type="entry name" value="DAO"/>
    <property type="match status" value="1"/>
</dbReference>
<dbReference type="Gene3D" id="3.30.9.10">
    <property type="entry name" value="D-Amino Acid Oxidase, subunit A, domain 2"/>
    <property type="match status" value="1"/>
</dbReference>
<keyword evidence="3" id="KW-0285">Flavoprotein</keyword>
<gene>
    <name evidence="8" type="ORF">CEP52_001347</name>
</gene>
<reference evidence="8 9" key="1">
    <citation type="submission" date="2017-06" db="EMBL/GenBank/DDBJ databases">
        <title>Comparative genomic analysis of Ambrosia Fusariam Clade fungi.</title>
        <authorList>
            <person name="Stajich J.E."/>
            <person name="Carrillo J."/>
            <person name="Kijimoto T."/>
            <person name="Eskalen A."/>
            <person name="O'Donnell K."/>
            <person name="Kasson M."/>
        </authorList>
    </citation>
    <scope>NUCLEOTIDE SEQUENCE [LARGE SCALE GENOMIC DNA]</scope>
    <source>
        <strain evidence="8 9">NRRL62579</strain>
    </source>
</reference>
<dbReference type="AlphaFoldDB" id="A0A428UJ53"/>
<dbReference type="Gene3D" id="3.50.50.60">
    <property type="entry name" value="FAD/NAD(P)-binding domain"/>
    <property type="match status" value="1"/>
</dbReference>
<dbReference type="GO" id="GO:0008115">
    <property type="term" value="F:sarcosine oxidase activity"/>
    <property type="evidence" value="ECO:0007669"/>
    <property type="project" value="TreeGrafter"/>
</dbReference>
<evidence type="ECO:0000256" key="3">
    <source>
        <dbReference type="ARBA" id="ARBA00022630"/>
    </source>
</evidence>
<proteinExistence type="inferred from homology"/>
<dbReference type="Proteomes" id="UP000287144">
    <property type="component" value="Unassembled WGS sequence"/>
</dbReference>
<organism evidence="8 9">
    <name type="scientific">Fusarium oligoseptatum</name>
    <dbReference type="NCBI Taxonomy" id="2604345"/>
    <lineage>
        <taxon>Eukaryota</taxon>
        <taxon>Fungi</taxon>
        <taxon>Dikarya</taxon>
        <taxon>Ascomycota</taxon>
        <taxon>Pezizomycotina</taxon>
        <taxon>Sordariomycetes</taxon>
        <taxon>Hypocreomycetidae</taxon>
        <taxon>Hypocreales</taxon>
        <taxon>Nectriaceae</taxon>
        <taxon>Fusarium</taxon>
        <taxon>Fusarium solani species complex</taxon>
    </lineage>
</organism>
<evidence type="ECO:0000256" key="2">
    <source>
        <dbReference type="ARBA" id="ARBA00010989"/>
    </source>
</evidence>
<dbReference type="InterPro" id="IPR006076">
    <property type="entry name" value="FAD-dep_OxRdtase"/>
</dbReference>
<protein>
    <recommendedName>
        <fullName evidence="7">FAD dependent oxidoreductase domain-containing protein</fullName>
    </recommendedName>
</protein>
<accession>A0A428UJ53</accession>
<dbReference type="SUPFAM" id="SSF51905">
    <property type="entry name" value="FAD/NAD(P)-binding domain"/>
    <property type="match status" value="1"/>
</dbReference>
<comment type="cofactor">
    <cofactor evidence="1">
        <name>FAD</name>
        <dbReference type="ChEBI" id="CHEBI:57692"/>
    </cofactor>
</comment>
<name>A0A428UJ53_9HYPO</name>